<organism evidence="6 7">
    <name type="scientific">Citrobacter portucalensis</name>
    <dbReference type="NCBI Taxonomy" id="1639133"/>
    <lineage>
        <taxon>Bacteria</taxon>
        <taxon>Pseudomonadati</taxon>
        <taxon>Pseudomonadota</taxon>
        <taxon>Gammaproteobacteria</taxon>
        <taxon>Enterobacterales</taxon>
        <taxon>Enterobacteriaceae</taxon>
        <taxon>Citrobacter</taxon>
        <taxon>Citrobacter freundii complex</taxon>
    </lineage>
</organism>
<protein>
    <submittedName>
        <fullName evidence="6">LysR family transcriptional regulator</fullName>
    </submittedName>
</protein>
<dbReference type="GO" id="GO:0043565">
    <property type="term" value="F:sequence-specific DNA binding"/>
    <property type="evidence" value="ECO:0007669"/>
    <property type="project" value="TreeGrafter"/>
</dbReference>
<evidence type="ECO:0000313" key="7">
    <source>
        <dbReference type="Proteomes" id="UP000323297"/>
    </source>
</evidence>
<dbReference type="InterPro" id="IPR058163">
    <property type="entry name" value="LysR-type_TF_proteobact-type"/>
</dbReference>
<reference evidence="6 7" key="1">
    <citation type="submission" date="2019-08" db="EMBL/GenBank/DDBJ databases">
        <title>Draft genome sequence of Citrobacter portucalensis strain isolated from green turtle.</title>
        <authorList>
            <person name="Fernandes M.R."/>
            <person name="Sellera F.P."/>
            <person name="Goldeberg D.W."/>
            <person name="Costa D.C."/>
            <person name="Lincopan N."/>
        </authorList>
    </citation>
    <scope>NUCLEOTIDE SEQUENCE [LARGE SCALE GENOMIC DNA]</scope>
    <source>
        <strain evidence="6 7">TV06</strain>
    </source>
</reference>
<feature type="domain" description="HTH lysR-type" evidence="5">
    <location>
        <begin position="1"/>
        <end position="61"/>
    </location>
</feature>
<proteinExistence type="inferred from homology"/>
<dbReference type="FunFam" id="1.10.10.10:FF:000001">
    <property type="entry name" value="LysR family transcriptional regulator"/>
    <property type="match status" value="1"/>
</dbReference>
<evidence type="ECO:0000259" key="5">
    <source>
        <dbReference type="PROSITE" id="PS50931"/>
    </source>
</evidence>
<dbReference type="Proteomes" id="UP000323297">
    <property type="component" value="Unassembled WGS sequence"/>
</dbReference>
<keyword evidence="3" id="KW-0238">DNA-binding</keyword>
<evidence type="ECO:0000256" key="2">
    <source>
        <dbReference type="ARBA" id="ARBA00023015"/>
    </source>
</evidence>
<gene>
    <name evidence="6" type="ORF">D3H66_02580</name>
</gene>
<comment type="caution">
    <text evidence="6">The sequence shown here is derived from an EMBL/GenBank/DDBJ whole genome shotgun (WGS) entry which is preliminary data.</text>
</comment>
<dbReference type="PROSITE" id="PS50931">
    <property type="entry name" value="HTH_LYSR"/>
    <property type="match status" value="1"/>
</dbReference>
<dbReference type="FunFam" id="3.40.190.290:FF:000001">
    <property type="entry name" value="Transcriptional regulator, LysR family"/>
    <property type="match status" value="1"/>
</dbReference>
<dbReference type="RefSeq" id="WP_149607243.1">
    <property type="nucleotide sequence ID" value="NZ_JAPQVZ010000003.1"/>
</dbReference>
<dbReference type="EMBL" id="VTZD01000003">
    <property type="protein sequence ID" value="KAA1146620.1"/>
    <property type="molecule type" value="Genomic_DNA"/>
</dbReference>
<dbReference type="GO" id="GO:0009891">
    <property type="term" value="P:positive regulation of biosynthetic process"/>
    <property type="evidence" value="ECO:0007669"/>
    <property type="project" value="UniProtKB-ARBA"/>
</dbReference>
<accession>A0A5B0T8Y7</accession>
<dbReference type="InterPro" id="IPR005119">
    <property type="entry name" value="LysR_subst-bd"/>
</dbReference>
<dbReference type="Gene3D" id="3.40.190.290">
    <property type="match status" value="1"/>
</dbReference>
<sequence length="309" mass="34740">MRSSMFEYMTIFIQVVEQGGFARAADVLHLHRPAVTKAIQHLEDDLGAKLLNRTTRKVSLTEEGDAFYQRTKILLSDVDDIMASFSPARPPRGKLRVNAPLSLAHSVLVPALKDFQSRYPDIEMVLTSTDRRIDMLAEGIDCMIRIGELQDSSLISRRLGEVKMVTCASPDYLQQHGVPQTPEDLSRHQALNFFSERHREALEWTFVNKGKTESFTPAGRISVDNSDILLTGCLSGLGIIRGVHAVLAPYLQSGQLVEVLADYTGESKPVSVLYPDRRHLAPRVRVFIDWLCELFSQQKPRIQGLLQNK</sequence>
<evidence type="ECO:0000256" key="3">
    <source>
        <dbReference type="ARBA" id="ARBA00023125"/>
    </source>
</evidence>
<evidence type="ECO:0000313" key="6">
    <source>
        <dbReference type="EMBL" id="KAA1146620.1"/>
    </source>
</evidence>
<dbReference type="Pfam" id="PF00126">
    <property type="entry name" value="HTH_1"/>
    <property type="match status" value="1"/>
</dbReference>
<dbReference type="InterPro" id="IPR036390">
    <property type="entry name" value="WH_DNA-bd_sf"/>
</dbReference>
<evidence type="ECO:0000256" key="4">
    <source>
        <dbReference type="ARBA" id="ARBA00023163"/>
    </source>
</evidence>
<dbReference type="Gene3D" id="1.10.10.10">
    <property type="entry name" value="Winged helix-like DNA-binding domain superfamily/Winged helix DNA-binding domain"/>
    <property type="match status" value="1"/>
</dbReference>
<dbReference type="AlphaFoldDB" id="A0A5B0T8Y7"/>
<dbReference type="SUPFAM" id="SSF46785">
    <property type="entry name" value="Winged helix' DNA-binding domain"/>
    <property type="match status" value="1"/>
</dbReference>
<dbReference type="SUPFAM" id="SSF53850">
    <property type="entry name" value="Periplasmic binding protein-like II"/>
    <property type="match status" value="1"/>
</dbReference>
<evidence type="ECO:0000256" key="1">
    <source>
        <dbReference type="ARBA" id="ARBA00009437"/>
    </source>
</evidence>
<keyword evidence="2" id="KW-0805">Transcription regulation</keyword>
<dbReference type="InterPro" id="IPR000847">
    <property type="entry name" value="LysR_HTH_N"/>
</dbReference>
<name>A0A5B0T8Y7_9ENTR</name>
<keyword evidence="4" id="KW-0804">Transcription</keyword>
<dbReference type="PANTHER" id="PTHR30537:SF72">
    <property type="entry name" value="LYSR FAMILY TRANSCRIPTIONAL REGULATOR"/>
    <property type="match status" value="1"/>
</dbReference>
<dbReference type="InterPro" id="IPR036388">
    <property type="entry name" value="WH-like_DNA-bd_sf"/>
</dbReference>
<dbReference type="Pfam" id="PF03466">
    <property type="entry name" value="LysR_substrate"/>
    <property type="match status" value="1"/>
</dbReference>
<dbReference type="GO" id="GO:0006351">
    <property type="term" value="P:DNA-templated transcription"/>
    <property type="evidence" value="ECO:0007669"/>
    <property type="project" value="TreeGrafter"/>
</dbReference>
<dbReference type="PANTHER" id="PTHR30537">
    <property type="entry name" value="HTH-TYPE TRANSCRIPTIONAL REGULATOR"/>
    <property type="match status" value="1"/>
</dbReference>
<comment type="similarity">
    <text evidence="1">Belongs to the LysR transcriptional regulatory family.</text>
</comment>
<dbReference type="GO" id="GO:0003700">
    <property type="term" value="F:DNA-binding transcription factor activity"/>
    <property type="evidence" value="ECO:0007669"/>
    <property type="project" value="InterPro"/>
</dbReference>
<dbReference type="PRINTS" id="PR00039">
    <property type="entry name" value="HTHLYSR"/>
</dbReference>
<dbReference type="CDD" id="cd08472">
    <property type="entry name" value="PBP2_CrgA_like_3"/>
    <property type="match status" value="1"/>
</dbReference>